<reference evidence="3" key="1">
    <citation type="submission" date="2016-10" db="EMBL/GenBank/DDBJ databases">
        <authorList>
            <person name="Varghese N."/>
            <person name="Submissions S."/>
        </authorList>
    </citation>
    <scope>NUCLEOTIDE SEQUENCE [LARGE SCALE GENOMIC DNA]</scope>
    <source>
        <strain evidence="3">DSM 44771</strain>
    </source>
</reference>
<gene>
    <name evidence="2" type="ORF">SAMN05660874_01089</name>
</gene>
<protein>
    <submittedName>
        <fullName evidence="2">Uncharacterized protein</fullName>
    </submittedName>
</protein>
<dbReference type="Proteomes" id="UP000198852">
    <property type="component" value="Unassembled WGS sequence"/>
</dbReference>
<evidence type="ECO:0000313" key="3">
    <source>
        <dbReference type="Proteomes" id="UP000198852"/>
    </source>
</evidence>
<accession>A0A1I6PTC4</accession>
<feature type="region of interest" description="Disordered" evidence="1">
    <location>
        <begin position="1"/>
        <end position="22"/>
    </location>
</feature>
<organism evidence="2 3">
    <name type="scientific">Saccharopolyspora flava</name>
    <dbReference type="NCBI Taxonomy" id="95161"/>
    <lineage>
        <taxon>Bacteria</taxon>
        <taxon>Bacillati</taxon>
        <taxon>Actinomycetota</taxon>
        <taxon>Actinomycetes</taxon>
        <taxon>Pseudonocardiales</taxon>
        <taxon>Pseudonocardiaceae</taxon>
        <taxon>Saccharopolyspora</taxon>
    </lineage>
</organism>
<keyword evidence="3" id="KW-1185">Reference proteome</keyword>
<dbReference type="EMBL" id="FOZX01000001">
    <property type="protein sequence ID" value="SFS43469.1"/>
    <property type="molecule type" value="Genomic_DNA"/>
</dbReference>
<proteinExistence type="predicted"/>
<evidence type="ECO:0000313" key="2">
    <source>
        <dbReference type="EMBL" id="SFS43469.1"/>
    </source>
</evidence>
<sequence length="44" mass="4943">MTGKRHFAQDSVTGVGRTAHNAVQPAPRSVTIFTFRRWSRLEAT</sequence>
<name>A0A1I6PTC4_9PSEU</name>
<evidence type="ECO:0000256" key="1">
    <source>
        <dbReference type="SAM" id="MobiDB-lite"/>
    </source>
</evidence>
<dbReference type="AlphaFoldDB" id="A0A1I6PTC4"/>